<keyword evidence="2 6" id="KW-0812">Transmembrane</keyword>
<evidence type="ECO:0000256" key="3">
    <source>
        <dbReference type="ARBA" id="ARBA00022989"/>
    </source>
</evidence>
<evidence type="ECO:0000256" key="6">
    <source>
        <dbReference type="SAM" id="Phobius"/>
    </source>
</evidence>
<reference evidence="7" key="1">
    <citation type="submission" date="2006-10" db="EMBL/GenBank/DDBJ databases">
        <authorList>
            <person name="Amadeo P."/>
            <person name="Zhao Q."/>
            <person name="Wortman J."/>
            <person name="Fraser-Liggett C."/>
            <person name="Carlton J."/>
        </authorList>
    </citation>
    <scope>NUCLEOTIDE SEQUENCE</scope>
    <source>
        <strain evidence="7">G3</strain>
    </source>
</reference>
<dbReference type="Proteomes" id="UP000001542">
    <property type="component" value="Unassembled WGS sequence"/>
</dbReference>
<feature type="transmembrane region" description="Helical" evidence="6">
    <location>
        <begin position="102"/>
        <end position="123"/>
    </location>
</feature>
<evidence type="ECO:0000313" key="7">
    <source>
        <dbReference type="EMBL" id="EAY17154.1"/>
    </source>
</evidence>
<feature type="region of interest" description="Disordered" evidence="5">
    <location>
        <begin position="1"/>
        <end position="40"/>
    </location>
</feature>
<dbReference type="EMBL" id="DS113234">
    <property type="protein sequence ID" value="EAY17154.1"/>
    <property type="molecule type" value="Genomic_DNA"/>
</dbReference>
<feature type="transmembrane region" description="Helical" evidence="6">
    <location>
        <begin position="170"/>
        <end position="189"/>
    </location>
</feature>
<keyword evidence="3 6" id="KW-1133">Transmembrane helix</keyword>
<proteinExistence type="predicted"/>
<reference evidence="7" key="2">
    <citation type="journal article" date="2007" name="Science">
        <title>Draft genome sequence of the sexually transmitted pathogen Trichomonas vaginalis.</title>
        <authorList>
            <person name="Carlton J.M."/>
            <person name="Hirt R.P."/>
            <person name="Silva J.C."/>
            <person name="Delcher A.L."/>
            <person name="Schatz M."/>
            <person name="Zhao Q."/>
            <person name="Wortman J.R."/>
            <person name="Bidwell S.L."/>
            <person name="Alsmark U.C.M."/>
            <person name="Besteiro S."/>
            <person name="Sicheritz-Ponten T."/>
            <person name="Noel C.J."/>
            <person name="Dacks J.B."/>
            <person name="Foster P.G."/>
            <person name="Simillion C."/>
            <person name="Van de Peer Y."/>
            <person name="Miranda-Saavedra D."/>
            <person name="Barton G.J."/>
            <person name="Westrop G.D."/>
            <person name="Mueller S."/>
            <person name="Dessi D."/>
            <person name="Fiori P.L."/>
            <person name="Ren Q."/>
            <person name="Paulsen I."/>
            <person name="Zhang H."/>
            <person name="Bastida-Corcuera F.D."/>
            <person name="Simoes-Barbosa A."/>
            <person name="Brown M.T."/>
            <person name="Hayes R.D."/>
            <person name="Mukherjee M."/>
            <person name="Okumura C.Y."/>
            <person name="Schneider R."/>
            <person name="Smith A.J."/>
            <person name="Vanacova S."/>
            <person name="Villalvazo M."/>
            <person name="Haas B.J."/>
            <person name="Pertea M."/>
            <person name="Feldblyum T.V."/>
            <person name="Utterback T.R."/>
            <person name="Shu C.L."/>
            <person name="Osoegawa K."/>
            <person name="de Jong P.J."/>
            <person name="Hrdy I."/>
            <person name="Horvathova L."/>
            <person name="Zubacova Z."/>
            <person name="Dolezal P."/>
            <person name="Malik S.B."/>
            <person name="Logsdon J.M. Jr."/>
            <person name="Henze K."/>
            <person name="Gupta A."/>
            <person name="Wang C.C."/>
            <person name="Dunne R.L."/>
            <person name="Upcroft J.A."/>
            <person name="Upcroft P."/>
            <person name="White O."/>
            <person name="Salzberg S.L."/>
            <person name="Tang P."/>
            <person name="Chiu C.-H."/>
            <person name="Lee Y.-S."/>
            <person name="Embley T.M."/>
            <person name="Coombs G.H."/>
            <person name="Mottram J.C."/>
            <person name="Tachezy J."/>
            <person name="Fraser-Liggett C.M."/>
            <person name="Johnson P.J."/>
        </authorList>
    </citation>
    <scope>NUCLEOTIDE SEQUENCE [LARGE SCALE GENOMIC DNA]</scope>
    <source>
        <strain evidence="7">G3</strain>
    </source>
</reference>
<dbReference type="GO" id="GO:0015031">
    <property type="term" value="P:protein transport"/>
    <property type="evidence" value="ECO:0007669"/>
    <property type="project" value="InterPro"/>
</dbReference>
<dbReference type="OrthoDB" id="242866at2759"/>
<dbReference type="AlphaFoldDB" id="A2DR55"/>
<evidence type="ECO:0000256" key="4">
    <source>
        <dbReference type="ARBA" id="ARBA00023136"/>
    </source>
</evidence>
<dbReference type="InterPro" id="IPR007273">
    <property type="entry name" value="SCAMP"/>
</dbReference>
<evidence type="ECO:0008006" key="9">
    <source>
        <dbReference type="Google" id="ProtNLM"/>
    </source>
</evidence>
<dbReference type="VEuPathDB" id="TrichDB:TVAGG3_0695330"/>
<dbReference type="GO" id="GO:0055038">
    <property type="term" value="C:recycling endosome membrane"/>
    <property type="evidence" value="ECO:0000318"/>
    <property type="project" value="GO_Central"/>
</dbReference>
<comment type="subcellular location">
    <subcellularLocation>
        <location evidence="1">Membrane</location>
        <topology evidence="1">Multi-pass membrane protein</topology>
    </subcellularLocation>
</comment>
<protein>
    <recommendedName>
        <fullName evidence="9">Secretory carrier membrane protein</fullName>
    </recommendedName>
</protein>
<feature type="transmembrane region" description="Helical" evidence="6">
    <location>
        <begin position="135"/>
        <end position="158"/>
    </location>
</feature>
<dbReference type="KEGG" id="tva:4775169"/>
<evidence type="ECO:0000256" key="1">
    <source>
        <dbReference type="ARBA" id="ARBA00004141"/>
    </source>
</evidence>
<dbReference type="STRING" id="5722.A2DR55"/>
<dbReference type="VEuPathDB" id="TrichDB:TVAG_303730"/>
<evidence type="ECO:0000313" key="8">
    <source>
        <dbReference type="Proteomes" id="UP000001542"/>
    </source>
</evidence>
<dbReference type="GO" id="GO:0032588">
    <property type="term" value="C:trans-Golgi network membrane"/>
    <property type="evidence" value="ECO:0000318"/>
    <property type="project" value="GO_Central"/>
</dbReference>
<dbReference type="RefSeq" id="XP_001329377.1">
    <property type="nucleotide sequence ID" value="XM_001329342.1"/>
</dbReference>
<dbReference type="Pfam" id="PF04144">
    <property type="entry name" value="SCAMP"/>
    <property type="match status" value="1"/>
</dbReference>
<organism evidence="7 8">
    <name type="scientific">Trichomonas vaginalis (strain ATCC PRA-98 / G3)</name>
    <dbReference type="NCBI Taxonomy" id="412133"/>
    <lineage>
        <taxon>Eukaryota</taxon>
        <taxon>Metamonada</taxon>
        <taxon>Parabasalia</taxon>
        <taxon>Trichomonadida</taxon>
        <taxon>Trichomonadidae</taxon>
        <taxon>Trichomonas</taxon>
    </lineage>
</organism>
<name>A2DR55_TRIV3</name>
<sequence length="257" mass="28446">MAENPFAYDGYDQAELPEFSTEPPAHQTNTTHSITSNPQLSKKAKLEQLKAREAELLKKQDQLKVQAAEVTLVPNWPSFYPIVRYNIDNDLSASAKPTVQNAFYGLVSISIACFVNVLAVLLVTGLSQYSKTSALVFAIIQGFATVYVGLNFSYMGIYEACKRRDVPFRWTIYQFCFVGWCGYRTVGFPNSGSVGFAVLLDLIANNSKGLSKFIAFINSALSAVALYFEIRAMVEAQKYQKVSGRVDEVALNPAETV</sequence>
<dbReference type="PANTHER" id="PTHR10687">
    <property type="entry name" value="SECRETORY CARRIER-ASSOCIATED MEMBRANE PROTEIN SCAMP"/>
    <property type="match status" value="1"/>
</dbReference>
<feature type="compositionally biased region" description="Polar residues" evidence="5">
    <location>
        <begin position="26"/>
        <end position="40"/>
    </location>
</feature>
<keyword evidence="4 6" id="KW-0472">Membrane</keyword>
<evidence type="ECO:0000256" key="2">
    <source>
        <dbReference type="ARBA" id="ARBA00022692"/>
    </source>
</evidence>
<gene>
    <name evidence="7" type="ORF">TVAG_303730</name>
</gene>
<keyword evidence="8" id="KW-1185">Reference proteome</keyword>
<accession>A2DR55</accession>
<dbReference type="PANTHER" id="PTHR10687:SF2">
    <property type="entry name" value="SECRETORY CARRIER-ASSOCIATED MEMBRANE PROTEIN"/>
    <property type="match status" value="1"/>
</dbReference>
<evidence type="ECO:0000256" key="5">
    <source>
        <dbReference type="SAM" id="MobiDB-lite"/>
    </source>
</evidence>
<feature type="transmembrane region" description="Helical" evidence="6">
    <location>
        <begin position="209"/>
        <end position="228"/>
    </location>
</feature>
<dbReference type="InParanoid" id="A2DR55"/>